<comment type="caution">
    <text evidence="1">The sequence shown here is derived from an EMBL/GenBank/DDBJ whole genome shotgun (WGS) entry which is preliminary data.</text>
</comment>
<evidence type="ECO:0008006" key="3">
    <source>
        <dbReference type="Google" id="ProtNLM"/>
    </source>
</evidence>
<dbReference type="Proteomes" id="UP000466442">
    <property type="component" value="Linkage Group LG1"/>
</dbReference>
<dbReference type="EMBL" id="WIXP02000001">
    <property type="protein sequence ID" value="KAF6216179.1"/>
    <property type="molecule type" value="Genomic_DNA"/>
</dbReference>
<organism evidence="1 2">
    <name type="scientific">Apolygus lucorum</name>
    <name type="common">Small green plant bug</name>
    <name type="synonym">Lygocoris lucorum</name>
    <dbReference type="NCBI Taxonomy" id="248454"/>
    <lineage>
        <taxon>Eukaryota</taxon>
        <taxon>Metazoa</taxon>
        <taxon>Ecdysozoa</taxon>
        <taxon>Arthropoda</taxon>
        <taxon>Hexapoda</taxon>
        <taxon>Insecta</taxon>
        <taxon>Pterygota</taxon>
        <taxon>Neoptera</taxon>
        <taxon>Paraneoptera</taxon>
        <taxon>Hemiptera</taxon>
        <taxon>Heteroptera</taxon>
        <taxon>Panheteroptera</taxon>
        <taxon>Cimicomorpha</taxon>
        <taxon>Miridae</taxon>
        <taxon>Mirini</taxon>
        <taxon>Apolygus</taxon>
    </lineage>
</organism>
<dbReference type="GO" id="GO:0030198">
    <property type="term" value="P:extracellular matrix organization"/>
    <property type="evidence" value="ECO:0007669"/>
    <property type="project" value="TreeGrafter"/>
</dbReference>
<dbReference type="InterPro" id="IPR050439">
    <property type="entry name" value="ADAMTS_ADAMTS-like"/>
</dbReference>
<gene>
    <name evidence="1" type="ORF">GE061_000519</name>
</gene>
<dbReference type="GO" id="GO:0004222">
    <property type="term" value="F:metalloendopeptidase activity"/>
    <property type="evidence" value="ECO:0007669"/>
    <property type="project" value="TreeGrafter"/>
</dbReference>
<dbReference type="PANTHER" id="PTHR13723:SF281">
    <property type="entry name" value="PAPILIN"/>
    <property type="match status" value="1"/>
</dbReference>
<keyword evidence="2" id="KW-1185">Reference proteome</keyword>
<accession>A0A8S9Y619</accession>
<dbReference type="AlphaFoldDB" id="A0A8S9Y619"/>
<dbReference type="GO" id="GO:0006508">
    <property type="term" value="P:proteolysis"/>
    <property type="evidence" value="ECO:0007669"/>
    <property type="project" value="TreeGrafter"/>
</dbReference>
<protein>
    <recommendedName>
        <fullName evidence="3">ADAMTS cysteine-rich domain-containing protein</fullName>
    </recommendedName>
</protein>
<name>A0A8S9Y619_APOLU</name>
<dbReference type="GO" id="GO:0031012">
    <property type="term" value="C:extracellular matrix"/>
    <property type="evidence" value="ECO:0007669"/>
    <property type="project" value="TreeGrafter"/>
</dbReference>
<evidence type="ECO:0000313" key="1">
    <source>
        <dbReference type="EMBL" id="KAF6216179.1"/>
    </source>
</evidence>
<proteinExistence type="predicted"/>
<dbReference type="OrthoDB" id="5781878at2759"/>
<dbReference type="PANTHER" id="PTHR13723">
    <property type="entry name" value="ADAMTS A DISINTEGRIN AND METALLOPROTEASE WITH THROMBOSPONDIN MOTIFS PROTEASE"/>
    <property type="match status" value="1"/>
</dbReference>
<reference evidence="1" key="1">
    <citation type="journal article" date="2021" name="Mol. Ecol. Resour.">
        <title>Apolygus lucorum genome provides insights into omnivorousness and mesophyll feeding.</title>
        <authorList>
            <person name="Liu Y."/>
            <person name="Liu H."/>
            <person name="Wang H."/>
            <person name="Huang T."/>
            <person name="Liu B."/>
            <person name="Yang B."/>
            <person name="Yin L."/>
            <person name="Li B."/>
            <person name="Zhang Y."/>
            <person name="Zhang S."/>
            <person name="Jiang F."/>
            <person name="Zhang X."/>
            <person name="Ren Y."/>
            <person name="Wang B."/>
            <person name="Wang S."/>
            <person name="Lu Y."/>
            <person name="Wu K."/>
            <person name="Fan W."/>
            <person name="Wang G."/>
        </authorList>
    </citation>
    <scope>NUCLEOTIDE SEQUENCE</scope>
    <source>
        <strain evidence="1">12Hb</strain>
    </source>
</reference>
<sequence length="223" mass="25411">MTVVCTRSKLAPNKKVYLYGFGGFNLRSATLLGSLKKTDSLITCPKGSPEDYSRQCAKFNGQLLAGNTYTWVPFHRAGEECVLNCRAVGHRFYARLKPKLEDGTPCGRDKVCFAGRCLKNDGNWVHLGLERRRRQVKRRLHLLGAKQTDMEHVIYRYEPLCFSTAQYVLDSELVGQRLSIVKEGNFNWSSHKTMCVSPSRDRSDCFEHKCGVLHQWVVFGTLE</sequence>
<evidence type="ECO:0000313" key="2">
    <source>
        <dbReference type="Proteomes" id="UP000466442"/>
    </source>
</evidence>
<dbReference type="Gene3D" id="3.40.1620.60">
    <property type="match status" value="1"/>
</dbReference>